<accession>A0A1H8RX85</accession>
<reference evidence="4" key="1">
    <citation type="submission" date="2016-10" db="EMBL/GenBank/DDBJ databases">
        <authorList>
            <person name="Varghese N."/>
            <person name="Submissions S."/>
        </authorList>
    </citation>
    <scope>NUCLEOTIDE SEQUENCE [LARGE SCALE GENOMIC DNA]</scope>
    <source>
        <strain evidence="4">DSM 123</strain>
    </source>
</reference>
<keyword evidence="4" id="KW-1185">Reference proteome</keyword>
<dbReference type="OrthoDB" id="3182121at2"/>
<protein>
    <recommendedName>
        <fullName evidence="5">DNA-binding protein</fullName>
    </recommendedName>
</protein>
<evidence type="ECO:0000259" key="2">
    <source>
        <dbReference type="Pfam" id="PF12172"/>
    </source>
</evidence>
<dbReference type="Proteomes" id="UP000199615">
    <property type="component" value="Unassembled WGS sequence"/>
</dbReference>
<dbReference type="EMBL" id="FODT01000004">
    <property type="protein sequence ID" value="SEO70990.1"/>
    <property type="molecule type" value="Genomic_DNA"/>
</dbReference>
<gene>
    <name evidence="3" type="ORF">SAMN05444123_104155</name>
</gene>
<dbReference type="InterPro" id="IPR002878">
    <property type="entry name" value="ChsH2_C"/>
</dbReference>
<dbReference type="Pfam" id="PF01796">
    <property type="entry name" value="OB_ChsH2_C"/>
    <property type="match status" value="1"/>
</dbReference>
<organism evidence="3 4">
    <name type="scientific">Rhodopseudomonas pseudopalustris</name>
    <dbReference type="NCBI Taxonomy" id="1513892"/>
    <lineage>
        <taxon>Bacteria</taxon>
        <taxon>Pseudomonadati</taxon>
        <taxon>Pseudomonadota</taxon>
        <taxon>Alphaproteobacteria</taxon>
        <taxon>Hyphomicrobiales</taxon>
        <taxon>Nitrobacteraceae</taxon>
        <taxon>Rhodopseudomonas</taxon>
    </lineage>
</organism>
<dbReference type="RefSeq" id="WP_092683374.1">
    <property type="nucleotide sequence ID" value="NZ_FODT01000004.1"/>
</dbReference>
<feature type="domain" description="ChsH2 rubredoxin-like zinc ribbon" evidence="2">
    <location>
        <begin position="19"/>
        <end position="54"/>
    </location>
</feature>
<dbReference type="InterPro" id="IPR052513">
    <property type="entry name" value="Thioester_dehydratase-like"/>
</dbReference>
<sequence length="137" mass="15260">MAEPARARPKITPETQHYWDGAKQGELRLQRCDSCSHAYFPPRPFCPKCGSRGVTVFKASGRGTLYSYVINHRPLAAGFTAPHAIAVVELEEGPRMMSNIIDCPQTPESLELDMKLEVAFEKLDDTITLPQFRPAKG</sequence>
<dbReference type="AlphaFoldDB" id="A0A1H8RX85"/>
<evidence type="ECO:0000313" key="4">
    <source>
        <dbReference type="Proteomes" id="UP000199615"/>
    </source>
</evidence>
<dbReference type="PANTHER" id="PTHR34075">
    <property type="entry name" value="BLR3430 PROTEIN"/>
    <property type="match status" value="1"/>
</dbReference>
<evidence type="ECO:0008006" key="5">
    <source>
        <dbReference type="Google" id="ProtNLM"/>
    </source>
</evidence>
<evidence type="ECO:0000313" key="3">
    <source>
        <dbReference type="EMBL" id="SEO70990.1"/>
    </source>
</evidence>
<proteinExistence type="predicted"/>
<dbReference type="InterPro" id="IPR022002">
    <property type="entry name" value="ChsH2_Znr"/>
</dbReference>
<feature type="domain" description="ChsH2 C-terminal OB-fold" evidence="1">
    <location>
        <begin position="59"/>
        <end position="121"/>
    </location>
</feature>
<dbReference type="InterPro" id="IPR012340">
    <property type="entry name" value="NA-bd_OB-fold"/>
</dbReference>
<evidence type="ECO:0000259" key="1">
    <source>
        <dbReference type="Pfam" id="PF01796"/>
    </source>
</evidence>
<dbReference type="SUPFAM" id="SSF50249">
    <property type="entry name" value="Nucleic acid-binding proteins"/>
    <property type="match status" value="1"/>
</dbReference>
<name>A0A1H8RX85_9BRAD</name>
<dbReference type="Pfam" id="PF12172">
    <property type="entry name" value="zf-ChsH2"/>
    <property type="match status" value="1"/>
</dbReference>
<dbReference type="Gene3D" id="6.10.30.10">
    <property type="match status" value="1"/>
</dbReference>
<dbReference type="PANTHER" id="PTHR34075:SF5">
    <property type="entry name" value="BLR3430 PROTEIN"/>
    <property type="match status" value="1"/>
</dbReference>